<evidence type="ECO:0000313" key="4">
    <source>
        <dbReference type="Proteomes" id="UP000034727"/>
    </source>
</evidence>
<evidence type="ECO:0000313" key="3">
    <source>
        <dbReference type="EMBL" id="KKU15550.1"/>
    </source>
</evidence>
<dbReference type="AlphaFoldDB" id="A0A0G1R3S8"/>
<organism evidence="3 4">
    <name type="scientific">Candidatus Jorgensenbacteria bacterium GW2011_GWA2_45_9</name>
    <dbReference type="NCBI Taxonomy" id="1618663"/>
    <lineage>
        <taxon>Bacteria</taxon>
        <taxon>Candidatus Joergenseniibacteriota</taxon>
    </lineage>
</organism>
<dbReference type="EMBL" id="LCLJ01000007">
    <property type="protein sequence ID" value="KKU15550.1"/>
    <property type="molecule type" value="Genomic_DNA"/>
</dbReference>
<reference evidence="3 4" key="1">
    <citation type="journal article" date="2015" name="Nature">
        <title>rRNA introns, odd ribosomes, and small enigmatic genomes across a large radiation of phyla.</title>
        <authorList>
            <person name="Brown C.T."/>
            <person name="Hug L.A."/>
            <person name="Thomas B.C."/>
            <person name="Sharon I."/>
            <person name="Castelle C.J."/>
            <person name="Singh A."/>
            <person name="Wilkins M.J."/>
            <person name="Williams K.H."/>
            <person name="Banfield J.F."/>
        </authorList>
    </citation>
    <scope>NUCLEOTIDE SEQUENCE [LARGE SCALE GENOMIC DNA]</scope>
</reference>
<dbReference type="SUPFAM" id="SSF52980">
    <property type="entry name" value="Restriction endonuclease-like"/>
    <property type="match status" value="1"/>
</dbReference>
<gene>
    <name evidence="3" type="ORF">UX22_C0007G0008</name>
</gene>
<evidence type="ECO:0000256" key="2">
    <source>
        <dbReference type="HAMAP-Rule" id="MF_00048"/>
    </source>
</evidence>
<evidence type="ECO:0000256" key="1">
    <source>
        <dbReference type="ARBA" id="ARBA00006738"/>
    </source>
</evidence>
<comment type="similarity">
    <text evidence="1 2">Belongs to the UPF0102 family.</text>
</comment>
<dbReference type="InterPro" id="IPR003509">
    <property type="entry name" value="UPF0102_YraN-like"/>
</dbReference>
<dbReference type="Gene3D" id="3.40.1350.10">
    <property type="match status" value="1"/>
</dbReference>
<dbReference type="Pfam" id="PF02021">
    <property type="entry name" value="UPF0102"/>
    <property type="match status" value="1"/>
</dbReference>
<dbReference type="GO" id="GO:0003676">
    <property type="term" value="F:nucleic acid binding"/>
    <property type="evidence" value="ECO:0007669"/>
    <property type="project" value="InterPro"/>
</dbReference>
<proteinExistence type="inferred from homology"/>
<dbReference type="PANTHER" id="PTHR34039:SF1">
    <property type="entry name" value="UPF0102 PROTEIN YRAN"/>
    <property type="match status" value="1"/>
</dbReference>
<name>A0A0G1R3S8_9BACT</name>
<protein>
    <recommendedName>
        <fullName evidence="2">UPF0102 protein UX22_C0007G0008</fullName>
    </recommendedName>
</protein>
<dbReference type="PANTHER" id="PTHR34039">
    <property type="entry name" value="UPF0102 PROTEIN YRAN"/>
    <property type="match status" value="1"/>
</dbReference>
<dbReference type="InterPro" id="IPR011856">
    <property type="entry name" value="tRNA_endonuc-like_dom_sf"/>
</dbReference>
<dbReference type="InterPro" id="IPR011335">
    <property type="entry name" value="Restrct_endonuc-II-like"/>
</dbReference>
<comment type="caution">
    <text evidence="3">The sequence shown here is derived from an EMBL/GenBank/DDBJ whole genome shotgun (WGS) entry which is preliminary data.</text>
</comment>
<sequence>MVEKDSDANRKQSLGKDGEDYACDILERKGYKIIERNFRLQVGEIDIIAKELNGTVVFVEVKTVGKFSFGGLKPEDNMSVAKMKKFRRIASLYANARKEMINENRGYRLDLIALSKVGNDFIARHYENVG</sequence>
<accession>A0A0G1R3S8</accession>
<dbReference type="HAMAP" id="MF_00048">
    <property type="entry name" value="UPF0102"/>
    <property type="match status" value="1"/>
</dbReference>
<dbReference type="Proteomes" id="UP000034727">
    <property type="component" value="Unassembled WGS sequence"/>
</dbReference>